<gene>
    <name evidence="12" type="primary">gcd_2</name>
    <name evidence="12" type="ORF">NCTC9149_05776</name>
</gene>
<dbReference type="CDD" id="cd10280">
    <property type="entry name" value="PQQ_mGDH"/>
    <property type="match status" value="1"/>
</dbReference>
<dbReference type="SUPFAM" id="SSF50998">
    <property type="entry name" value="Quinoprotein alcohol dehydrogenase-like"/>
    <property type="match status" value="1"/>
</dbReference>
<proteinExistence type="inferred from homology"/>
<dbReference type="EC" id="1.1.5.2" evidence="12"/>
<evidence type="ECO:0000256" key="6">
    <source>
        <dbReference type="ARBA" id="ARBA00022891"/>
    </source>
</evidence>
<keyword evidence="6" id="KW-0634">PQQ</keyword>
<reference evidence="12 13" key="1">
    <citation type="submission" date="2018-06" db="EMBL/GenBank/DDBJ databases">
        <authorList>
            <consortium name="Pathogen Informatics"/>
            <person name="Doyle S."/>
        </authorList>
    </citation>
    <scope>NUCLEOTIDE SEQUENCE [LARGE SCALE GENOMIC DNA]</scope>
    <source>
        <strain evidence="12 13">NCTC9149</strain>
    </source>
</reference>
<feature type="transmembrane region" description="Helical" evidence="10">
    <location>
        <begin position="87"/>
        <end position="109"/>
    </location>
</feature>
<evidence type="ECO:0000256" key="3">
    <source>
        <dbReference type="ARBA" id="ARBA00008156"/>
    </source>
</evidence>
<feature type="domain" description="Pyrrolo-quinoline quinone repeat" evidence="11">
    <location>
        <begin position="168"/>
        <end position="768"/>
    </location>
</feature>
<evidence type="ECO:0000256" key="1">
    <source>
        <dbReference type="ARBA" id="ARBA00001931"/>
    </source>
</evidence>
<comment type="cofactor">
    <cofactor evidence="1">
        <name>pyrroloquinoline quinone</name>
        <dbReference type="ChEBI" id="CHEBI:58442"/>
    </cofactor>
</comment>
<feature type="transmembrane region" description="Helical" evidence="10">
    <location>
        <begin position="65"/>
        <end position="81"/>
    </location>
</feature>
<dbReference type="GO" id="GO:0048038">
    <property type="term" value="F:quinone binding"/>
    <property type="evidence" value="ECO:0007669"/>
    <property type="project" value="InterPro"/>
</dbReference>
<evidence type="ECO:0000256" key="4">
    <source>
        <dbReference type="ARBA" id="ARBA00022475"/>
    </source>
</evidence>
<dbReference type="GO" id="GO:0005886">
    <property type="term" value="C:plasma membrane"/>
    <property type="evidence" value="ECO:0007669"/>
    <property type="project" value="UniProtKB-SubCell"/>
</dbReference>
<evidence type="ECO:0000256" key="5">
    <source>
        <dbReference type="ARBA" id="ARBA00022692"/>
    </source>
</evidence>
<dbReference type="GO" id="GO:0030288">
    <property type="term" value="C:outer membrane-bounded periplasmic space"/>
    <property type="evidence" value="ECO:0007669"/>
    <property type="project" value="InterPro"/>
</dbReference>
<keyword evidence="4" id="KW-1003">Cell membrane</keyword>
<dbReference type="PROSITE" id="PS00364">
    <property type="entry name" value="BACTERIAL_PQQ_2"/>
    <property type="match status" value="1"/>
</dbReference>
<dbReference type="SMART" id="SM00564">
    <property type="entry name" value="PQQ"/>
    <property type="match status" value="6"/>
</dbReference>
<dbReference type="AlphaFoldDB" id="A0A7H4PA28"/>
<evidence type="ECO:0000256" key="2">
    <source>
        <dbReference type="ARBA" id="ARBA00004651"/>
    </source>
</evidence>
<evidence type="ECO:0000313" key="13">
    <source>
        <dbReference type="Proteomes" id="UP000254571"/>
    </source>
</evidence>
<dbReference type="PANTHER" id="PTHR32303">
    <property type="entry name" value="QUINOPROTEIN ALCOHOL DEHYDROGENASE (CYTOCHROME C)"/>
    <property type="match status" value="1"/>
</dbReference>
<dbReference type="InterPro" id="IPR017511">
    <property type="entry name" value="PQQ_mDH"/>
</dbReference>
<evidence type="ECO:0000256" key="10">
    <source>
        <dbReference type="SAM" id="Phobius"/>
    </source>
</evidence>
<dbReference type="Proteomes" id="UP000254571">
    <property type="component" value="Unassembled WGS sequence"/>
</dbReference>
<sequence length="998" mass="110048">MAETKSQQSRLLVTLTALFAAFCGLYLLAGGAWLVALGGSWYYPVAGLVMLAVTVLLFRGKRSALWLYAALLLATMIWGVWEVGFDFWALTPRSDILVFFGIWLILPFVWRRLPIPSSGAVAGLVVALLISGGILTWAGFNDPQEVNGTLSADATPAAPISEVADGDWSAYGRNQEGQRYSPLKQINADNVKNLKEAWVFRTGDLKQPNDPGEITNEVTPIKVGDTLYLCTAHQRLFALDAATGKEKWHFDPQLNADPSFQHVTCRGVSYHEAKADNAPADVVADCPRRIILPVNDGRLFAINAETGKLCESFANKGILNLQTNMPVTTPGMYEPTSPPIITDKTIVIAGAVTDNFSTREPSGVIRGFDVNTGKLLWAFDPGAKDPNAIPDDEHHFTLNSPNSWAPAAYDAKLDLVYLPMGVTTPDIWGGNRTPEQERYASSIVALNATTGKLAWSYQTVHHDLWDMDMPSQPTLADIDVNGKTVPVIYAPAKTGNIFVLDRRNGELVVPAPEKPVPQGAAKGDYVAKTQPFSDLSFRPKKDLTGADMWGATMFDQLVCRVIFHQLRYEGIFTPPSEQGTLVFPGNLGMFEWGGISVDPNRQVAIANPMALPFVSKLIPRGPGNPMEQPKDAKGSGTEAGIQPQYGVPYGVTLNPFLSPFGLPCKQPAWGYISALDLKTNEVVWKKRIGTPQDSLPFPMPVKLPFTMGMPMLGGPISTAGNVLFIGATADNYLRAYNMSNGEKLWQARLPAGGQATPMTYEVNGKQYVVISAGRSRFVWHEDGRLYRRLCFTGRREVKKEGPVSGPSLYGTSLSFRARRARLDELHRKSKHHPRIFMLQQMAVRHIGMLFRRIVIKFHQHFTDIAFHPDGIFPAAPVGCRRFTVFGQNTELSTVNMERMQHHVAFAGNHPPLILPFRRRKQGNIHIKGFTVDSIRIMEIKTLMTVLHLRHAAMIHVSVIHIPHIAMIHHHAMVHAGHRLVAIFFASAPASPSYRASDP</sequence>
<organism evidence="12 13">
    <name type="scientific">Klebsiella grimontii</name>
    <dbReference type="NCBI Taxonomy" id="2058152"/>
    <lineage>
        <taxon>Bacteria</taxon>
        <taxon>Pseudomonadati</taxon>
        <taxon>Pseudomonadota</taxon>
        <taxon>Gammaproteobacteria</taxon>
        <taxon>Enterobacterales</taxon>
        <taxon>Enterobacteriaceae</taxon>
        <taxon>Klebsiella/Raoultella group</taxon>
        <taxon>Klebsiella</taxon>
    </lineage>
</organism>
<accession>A0A7H4PA28</accession>
<comment type="similarity">
    <text evidence="3">Belongs to the bacterial PQQ dehydrogenase family.</text>
</comment>
<comment type="subcellular location">
    <subcellularLocation>
        <location evidence="2">Cell membrane</location>
        <topology evidence="2">Multi-pass membrane protein</topology>
    </subcellularLocation>
</comment>
<keyword evidence="9 10" id="KW-0472">Membrane</keyword>
<evidence type="ECO:0000256" key="8">
    <source>
        <dbReference type="ARBA" id="ARBA00023002"/>
    </source>
</evidence>
<evidence type="ECO:0000256" key="7">
    <source>
        <dbReference type="ARBA" id="ARBA00022989"/>
    </source>
</evidence>
<feature type="transmembrane region" description="Helical" evidence="10">
    <location>
        <begin position="41"/>
        <end position="58"/>
    </location>
</feature>
<feature type="transmembrane region" description="Helical" evidence="10">
    <location>
        <begin position="12"/>
        <end position="35"/>
    </location>
</feature>
<keyword evidence="7 10" id="KW-1133">Transmembrane helix</keyword>
<protein>
    <submittedName>
        <fullName evidence="12">Glucose dehydrogenase</fullName>
        <ecNumber evidence="12">1.1.5.2</ecNumber>
    </submittedName>
</protein>
<dbReference type="GO" id="GO:0008876">
    <property type="term" value="F:quinoprotein glucose dehydrogenase activity"/>
    <property type="evidence" value="ECO:0007669"/>
    <property type="project" value="UniProtKB-EC"/>
</dbReference>
<evidence type="ECO:0000313" key="12">
    <source>
        <dbReference type="EMBL" id="STW09293.1"/>
    </source>
</evidence>
<dbReference type="InterPro" id="IPR001479">
    <property type="entry name" value="Quinoprotein_DH_CS"/>
</dbReference>
<feature type="transmembrane region" description="Helical" evidence="10">
    <location>
        <begin position="121"/>
        <end position="140"/>
    </location>
</feature>
<evidence type="ECO:0000259" key="11">
    <source>
        <dbReference type="Pfam" id="PF01011"/>
    </source>
</evidence>
<dbReference type="InterPro" id="IPR002372">
    <property type="entry name" value="PQQ_rpt_dom"/>
</dbReference>
<keyword evidence="8 12" id="KW-0560">Oxidoreductase</keyword>
<dbReference type="InterPro" id="IPR018391">
    <property type="entry name" value="PQQ_b-propeller_rpt"/>
</dbReference>
<keyword evidence="5 10" id="KW-0812">Transmembrane</keyword>
<comment type="caution">
    <text evidence="12">The sequence shown here is derived from an EMBL/GenBank/DDBJ whole genome shotgun (WGS) entry which is preliminary data.</text>
</comment>
<dbReference type="Pfam" id="PF01011">
    <property type="entry name" value="PQQ"/>
    <property type="match status" value="1"/>
</dbReference>
<dbReference type="PANTHER" id="PTHR32303:SF4">
    <property type="entry name" value="QUINOPROTEIN GLUCOSE DEHYDROGENASE"/>
    <property type="match status" value="1"/>
</dbReference>
<dbReference type="Gene3D" id="2.140.10.10">
    <property type="entry name" value="Quinoprotein alcohol dehydrogenase-like superfamily"/>
    <property type="match status" value="1"/>
</dbReference>
<dbReference type="NCBIfam" id="TIGR03074">
    <property type="entry name" value="PQQ_membr_DH"/>
    <property type="match status" value="1"/>
</dbReference>
<dbReference type="InterPro" id="IPR011047">
    <property type="entry name" value="Quinoprotein_ADH-like_sf"/>
</dbReference>
<evidence type="ECO:0000256" key="9">
    <source>
        <dbReference type="ARBA" id="ARBA00023136"/>
    </source>
</evidence>
<name>A0A7H4PA28_9ENTR</name>
<dbReference type="EMBL" id="UGMX01000002">
    <property type="protein sequence ID" value="STW09293.1"/>
    <property type="molecule type" value="Genomic_DNA"/>
</dbReference>
<dbReference type="PROSITE" id="PS00363">
    <property type="entry name" value="BACTERIAL_PQQ_1"/>
    <property type="match status" value="1"/>
</dbReference>